<evidence type="ECO:0000259" key="1">
    <source>
        <dbReference type="Pfam" id="PF01458"/>
    </source>
</evidence>
<feature type="domain" description="SUF system FeS cluster assembly SufBD core" evidence="1">
    <location>
        <begin position="154"/>
        <end position="379"/>
    </location>
</feature>
<dbReference type="InterPro" id="IPR011542">
    <property type="entry name" value="SUF_FeS_clus_asmbl_SufD"/>
</dbReference>
<sequence length="407" mass="44548">MTTLTELLKDPTPSEINFAEQYSKLGYSGQRERNFEAFAATGLPTRRIEAWKWSDLRFALSASVDPADISLPDTPFATIEDAVTIRFTADGIELPEVIPAGLSITTKDAGNALPGAEEIPVAALAAALATKPGTLLIEVKGKVSVPLHLVFENSADQTFSHTRFVMREDAELTVYESHLGGKGFSNHVLEYSLEQRADLTRVLFQNADAASVQVFTAIIQLEAQARLKQSSLGFGAKLCRNETRIFHQGDEAHAVLNAAYLLDAGRHYDQTSLVRHSREACTTRQLVKGVVKDEGRAVFQGKFHVARAGQQTDAEMQHHALILENGGDVNAKPELEIYADDVQCAHGNTVGALDGEALFYIRQRGVPEKQAKALLTEAFLLDALGQVPDGAREPMSAEIRYWLESYV</sequence>
<evidence type="ECO:0000313" key="2">
    <source>
        <dbReference type="EMBL" id="MFC6200025.1"/>
    </source>
</evidence>
<comment type="caution">
    <text evidence="2">The sequence shown here is derived from an EMBL/GenBank/DDBJ whole genome shotgun (WGS) entry which is preliminary data.</text>
</comment>
<proteinExistence type="predicted"/>
<evidence type="ECO:0000313" key="3">
    <source>
        <dbReference type="Proteomes" id="UP001596303"/>
    </source>
</evidence>
<dbReference type="PANTHER" id="PTHR43575:SF1">
    <property type="entry name" value="PROTEIN ABCI7, CHLOROPLASTIC"/>
    <property type="match status" value="1"/>
</dbReference>
<organism evidence="2 3">
    <name type="scientific">Ponticaulis profundi</name>
    <dbReference type="NCBI Taxonomy" id="2665222"/>
    <lineage>
        <taxon>Bacteria</taxon>
        <taxon>Pseudomonadati</taxon>
        <taxon>Pseudomonadota</taxon>
        <taxon>Alphaproteobacteria</taxon>
        <taxon>Hyphomonadales</taxon>
        <taxon>Hyphomonadaceae</taxon>
        <taxon>Ponticaulis</taxon>
    </lineage>
</organism>
<protein>
    <submittedName>
        <fullName evidence="2">Fe-S cluster assembly protein SufD</fullName>
    </submittedName>
</protein>
<accession>A0ABW1SEM2</accession>
<name>A0ABW1SEM2_9PROT</name>
<reference evidence="3" key="1">
    <citation type="journal article" date="2019" name="Int. J. Syst. Evol. Microbiol.">
        <title>The Global Catalogue of Microorganisms (GCM) 10K type strain sequencing project: providing services to taxonomists for standard genome sequencing and annotation.</title>
        <authorList>
            <consortium name="The Broad Institute Genomics Platform"/>
            <consortium name="The Broad Institute Genome Sequencing Center for Infectious Disease"/>
            <person name="Wu L."/>
            <person name="Ma J."/>
        </authorList>
    </citation>
    <scope>NUCLEOTIDE SEQUENCE [LARGE SCALE GENOMIC DNA]</scope>
    <source>
        <strain evidence="3">CGMCC-1.15741</strain>
    </source>
</reference>
<gene>
    <name evidence="2" type="primary">sufD</name>
    <name evidence="2" type="ORF">ACFQDM_18280</name>
</gene>
<keyword evidence="3" id="KW-1185">Reference proteome</keyword>
<dbReference type="SUPFAM" id="SSF101960">
    <property type="entry name" value="Stabilizer of iron transporter SufD"/>
    <property type="match status" value="1"/>
</dbReference>
<dbReference type="InterPro" id="IPR037284">
    <property type="entry name" value="SUF_FeS_clus_asmbl_SufBD_sf"/>
</dbReference>
<dbReference type="PANTHER" id="PTHR43575">
    <property type="entry name" value="PROTEIN ABCI7, CHLOROPLASTIC"/>
    <property type="match status" value="1"/>
</dbReference>
<dbReference type="EMBL" id="JBHSSW010000066">
    <property type="protein sequence ID" value="MFC6200025.1"/>
    <property type="molecule type" value="Genomic_DNA"/>
</dbReference>
<dbReference type="NCBIfam" id="TIGR01981">
    <property type="entry name" value="sufD"/>
    <property type="match status" value="1"/>
</dbReference>
<dbReference type="InterPro" id="IPR000825">
    <property type="entry name" value="SUF_FeS_clus_asmbl_SufBD_core"/>
</dbReference>
<dbReference type="Proteomes" id="UP001596303">
    <property type="component" value="Unassembled WGS sequence"/>
</dbReference>
<dbReference type="Pfam" id="PF01458">
    <property type="entry name" value="SUFBD_core"/>
    <property type="match status" value="1"/>
</dbReference>
<dbReference type="RefSeq" id="WP_377381838.1">
    <property type="nucleotide sequence ID" value="NZ_JBHSSW010000066.1"/>
</dbReference>
<dbReference type="InterPro" id="IPR055346">
    <property type="entry name" value="Fe-S_cluster_assembly_SufBD"/>
</dbReference>